<dbReference type="SUPFAM" id="SSF48403">
    <property type="entry name" value="Ankyrin repeat"/>
    <property type="match status" value="2"/>
</dbReference>
<feature type="repeat" description="ANK" evidence="3">
    <location>
        <begin position="1062"/>
        <end position="1094"/>
    </location>
</feature>
<comment type="caution">
    <text evidence="5">The sequence shown here is derived from an EMBL/GenBank/DDBJ whole genome shotgun (WGS) entry which is preliminary data.</text>
</comment>
<gene>
    <name evidence="5" type="ORF">CLIM01_06522</name>
</gene>
<dbReference type="Pfam" id="PF12796">
    <property type="entry name" value="Ank_2"/>
    <property type="match status" value="2"/>
</dbReference>
<dbReference type="Pfam" id="PF00023">
    <property type="entry name" value="Ank"/>
    <property type="match status" value="1"/>
</dbReference>
<dbReference type="PANTHER" id="PTHR24198">
    <property type="entry name" value="ANKYRIN REPEAT AND PROTEIN KINASE DOMAIN-CONTAINING PROTEIN"/>
    <property type="match status" value="1"/>
</dbReference>
<feature type="repeat" description="ANK" evidence="3">
    <location>
        <begin position="818"/>
        <end position="850"/>
    </location>
</feature>
<feature type="domain" description="Clr5" evidence="4">
    <location>
        <begin position="5"/>
        <end position="48"/>
    </location>
</feature>
<evidence type="ECO:0000259" key="4">
    <source>
        <dbReference type="Pfam" id="PF14420"/>
    </source>
</evidence>
<dbReference type="PANTHER" id="PTHR24198:SF165">
    <property type="entry name" value="ANKYRIN REPEAT-CONTAINING PROTEIN-RELATED"/>
    <property type="match status" value="1"/>
</dbReference>
<feature type="repeat" description="ANK" evidence="3">
    <location>
        <begin position="1027"/>
        <end position="1059"/>
    </location>
</feature>
<keyword evidence="6" id="KW-1185">Reference proteome</keyword>
<sequence>MSGIEWERWHDEITQLYVTEHRSAEETIKTLNQRHKLRITSIKQFKKRYSGLKKVSATEWRAIKREMQKQKAAGKECLLFLNGRQLGPDRVAREMRRYSGIRGRDVEDGGAPFDIGINTTGQHRLELRTNILRESGISSDIGSSILRCPSPADVTRIIGSCGPNLANANSSPTKMYSLDFDWSDMSMSNPCFTELLSEKSPRDTLPIENIPPRRSGQGVIDGNSEGTTSAFSQRPCPTPECFIPDFSLFDPSIALKPRFKIPQRFLRILRGITLNVSQANHFKRVLEKEIGTFASIINSVQHPAWRQKRHSGYGWVTMASVDPSLHILKPIYYIAEHILREGYTSLDYDNNAAAKDCQATICRDQRLLNLFFSVILHLICNNIASDNAVPSLLEWATEMNVLDQLAIFLRRNSGDAETLLEAAVRRLNRHLYQDTETSPEEPKTWWEKLLDLLDNKGLRVSREVTSLFLHAIARTSAVSCAGILLDHGADINVNAPIRNIGHSRTPISPLGPPLFVAICSRSFEMAEFLIEKGSEIDRCYQVDPPELSCNALSISISEQFPQVANLLLQKGAQIPPSIKIDSRLLKVPLRLGFHDGMYPFLRQWILRHRPPIDLVVQAASISKTELFKILQKHNILQGAALECALRRAVETEDTLAVQTLLQRGVNPNPPPCQIECSRILGIDEDIVGVAPICLSNNASDEGRNITWLLLRAGSIVPDHVLIDIFRWEGGNTAVPLYTLLESRGLATPVIGASALVNAVTHKSLTSCSHLLDLKAPVNYYGTNRMSCLQQAASQGDMLLTRFLLEHGADVNFDAHEDRGRTALQSAVEYGASAVVECLLGAGADIQAAPAKNDGVTILEALAKCDLFSSHAGNGVGSFWGSPEYQVLKLDRFRNWVAMGAPINRPNRDDSSLLHYLVLRFHRGCLELALGLGARIEDRCRVHKYGVHYECLEGTKTPLQLAAYLDEMEAARLLLRHGADTNAHPSDEYGRTALQAATCNSEGRCGHEMLQLLFSFNADINAPPARIGGLTALQAAAISGDLSIAKMLLERGADINAPAAAEKGRTAIEGAAEHGRLDMVEFLLENGAKGDPETGFSSAIELAEAEVHLGVAKVLREHVAMSALLDLDLAHGAGGDLVGHLPSPGFVVSDEAIADFNFEMPS</sequence>
<evidence type="ECO:0000256" key="3">
    <source>
        <dbReference type="PROSITE-ProRule" id="PRU00023"/>
    </source>
</evidence>
<feature type="repeat" description="ANK" evidence="3">
    <location>
        <begin position="783"/>
        <end position="815"/>
    </location>
</feature>
<proteinExistence type="predicted"/>
<name>A0ABQ9PX45_9PEZI</name>
<evidence type="ECO:0000256" key="2">
    <source>
        <dbReference type="ARBA" id="ARBA00023043"/>
    </source>
</evidence>
<keyword evidence="2 3" id="KW-0040">ANK repeat</keyword>
<dbReference type="Gene3D" id="1.25.40.20">
    <property type="entry name" value="Ankyrin repeat-containing domain"/>
    <property type="match status" value="4"/>
</dbReference>
<dbReference type="SMART" id="SM00248">
    <property type="entry name" value="ANK"/>
    <property type="match status" value="11"/>
</dbReference>
<protein>
    <recommendedName>
        <fullName evidence="4">Clr5 domain-containing protein</fullName>
    </recommendedName>
</protein>
<organism evidence="5 6">
    <name type="scientific">Colletotrichum limetticola</name>
    <dbReference type="NCBI Taxonomy" id="1209924"/>
    <lineage>
        <taxon>Eukaryota</taxon>
        <taxon>Fungi</taxon>
        <taxon>Dikarya</taxon>
        <taxon>Ascomycota</taxon>
        <taxon>Pezizomycotina</taxon>
        <taxon>Sordariomycetes</taxon>
        <taxon>Hypocreomycetidae</taxon>
        <taxon>Glomerellales</taxon>
        <taxon>Glomerellaceae</taxon>
        <taxon>Colletotrichum</taxon>
        <taxon>Colletotrichum acutatum species complex</taxon>
    </lineage>
</organism>
<dbReference type="PROSITE" id="PS50088">
    <property type="entry name" value="ANK_REPEAT"/>
    <property type="match status" value="5"/>
</dbReference>
<evidence type="ECO:0000313" key="5">
    <source>
        <dbReference type="EMBL" id="KAK0376102.1"/>
    </source>
</evidence>
<dbReference type="InterPro" id="IPR036770">
    <property type="entry name" value="Ankyrin_rpt-contain_sf"/>
</dbReference>
<dbReference type="InterPro" id="IPR002110">
    <property type="entry name" value="Ankyrin_rpt"/>
</dbReference>
<evidence type="ECO:0000313" key="6">
    <source>
        <dbReference type="Proteomes" id="UP001169217"/>
    </source>
</evidence>
<reference evidence="5" key="1">
    <citation type="submission" date="2023-04" db="EMBL/GenBank/DDBJ databases">
        <title>Colletotrichum limetticola genome sequence.</title>
        <authorList>
            <person name="Baroncelli R."/>
        </authorList>
    </citation>
    <scope>NUCLEOTIDE SEQUENCE</scope>
    <source>
        <strain evidence="5">KLA-Anderson</strain>
    </source>
</reference>
<dbReference type="EMBL" id="JARUPT010000178">
    <property type="protein sequence ID" value="KAK0376102.1"/>
    <property type="molecule type" value="Genomic_DNA"/>
</dbReference>
<feature type="repeat" description="ANK" evidence="3">
    <location>
        <begin position="953"/>
        <end position="985"/>
    </location>
</feature>
<keyword evidence="1" id="KW-0677">Repeat</keyword>
<dbReference type="InterPro" id="IPR025676">
    <property type="entry name" value="Clr5_dom"/>
</dbReference>
<dbReference type="Proteomes" id="UP001169217">
    <property type="component" value="Unassembled WGS sequence"/>
</dbReference>
<evidence type="ECO:0000256" key="1">
    <source>
        <dbReference type="ARBA" id="ARBA00022737"/>
    </source>
</evidence>
<dbReference type="Pfam" id="PF14420">
    <property type="entry name" value="Clr5"/>
    <property type="match status" value="1"/>
</dbReference>
<accession>A0ABQ9PX45</accession>
<dbReference type="PROSITE" id="PS50297">
    <property type="entry name" value="ANK_REP_REGION"/>
    <property type="match status" value="5"/>
</dbReference>